<name>A0A8K0RCA8_9PLEO</name>
<protein>
    <submittedName>
        <fullName evidence="1">Uncharacterized protein</fullName>
    </submittedName>
</protein>
<gene>
    <name evidence="1" type="ORF">FB567DRAFT_589302</name>
</gene>
<comment type="caution">
    <text evidence="1">The sequence shown here is derived from an EMBL/GenBank/DDBJ whole genome shotgun (WGS) entry which is preliminary data.</text>
</comment>
<proteinExistence type="predicted"/>
<reference evidence="1" key="1">
    <citation type="journal article" date="2021" name="Nat. Commun.">
        <title>Genetic determinants of endophytism in the Arabidopsis root mycobiome.</title>
        <authorList>
            <person name="Mesny F."/>
            <person name="Miyauchi S."/>
            <person name="Thiergart T."/>
            <person name="Pickel B."/>
            <person name="Atanasova L."/>
            <person name="Karlsson M."/>
            <person name="Huettel B."/>
            <person name="Barry K.W."/>
            <person name="Haridas S."/>
            <person name="Chen C."/>
            <person name="Bauer D."/>
            <person name="Andreopoulos W."/>
            <person name="Pangilinan J."/>
            <person name="LaButti K."/>
            <person name="Riley R."/>
            <person name="Lipzen A."/>
            <person name="Clum A."/>
            <person name="Drula E."/>
            <person name="Henrissat B."/>
            <person name="Kohler A."/>
            <person name="Grigoriev I.V."/>
            <person name="Martin F.M."/>
            <person name="Hacquard S."/>
        </authorList>
    </citation>
    <scope>NUCLEOTIDE SEQUENCE</scope>
    <source>
        <strain evidence="1">MPI-SDFR-AT-0120</strain>
    </source>
</reference>
<dbReference type="EMBL" id="JAGMVJ010000004">
    <property type="protein sequence ID" value="KAH7091412.1"/>
    <property type="molecule type" value="Genomic_DNA"/>
</dbReference>
<dbReference type="Proteomes" id="UP000813461">
    <property type="component" value="Unassembled WGS sequence"/>
</dbReference>
<keyword evidence="2" id="KW-1185">Reference proteome</keyword>
<sequence length="434" mass="46235">MTLVVKPRTSNNEVPLTLIGTEVTVGAVAREVGVGGGELVDTGGRLEPGEPIVTVDTGEVEGADNEPGVLGALGADGEAIPVVVEDNAGIDAADEDPTLLELGSVLDDGLEMPDDERREEMEAGELLEAGAGDELREGSETVLAGALEPSAADVERVGSEVERKEALLRVGVVAPDVLKVGEVLLDTLALEEPADTETLDGGRVLMPNGLALLIRDVDDDAEVEVPETPDELPIDVDVLLELGKLNVDKASDLVAVVSVWMLKGLEADVEDSRLKELEERLDDLLKLDEPVRLEDMLKLERLTKVEEALLDDWLIGLNELVGSGERLGFEVTTLRLVVVRTPDRVNKVWDVLRPLLEDDDILTGGIGVLNATDELVDGTLETRLLERKEDVSLMFVELTEVRLSDIEEVSGGAPGIELVDRVNEADAGGGGTPS</sequence>
<evidence type="ECO:0000313" key="1">
    <source>
        <dbReference type="EMBL" id="KAH7091412.1"/>
    </source>
</evidence>
<dbReference type="OrthoDB" id="10504384at2759"/>
<organism evidence="1 2">
    <name type="scientific">Paraphoma chrysanthemicola</name>
    <dbReference type="NCBI Taxonomy" id="798071"/>
    <lineage>
        <taxon>Eukaryota</taxon>
        <taxon>Fungi</taxon>
        <taxon>Dikarya</taxon>
        <taxon>Ascomycota</taxon>
        <taxon>Pezizomycotina</taxon>
        <taxon>Dothideomycetes</taxon>
        <taxon>Pleosporomycetidae</taxon>
        <taxon>Pleosporales</taxon>
        <taxon>Pleosporineae</taxon>
        <taxon>Phaeosphaeriaceae</taxon>
        <taxon>Paraphoma</taxon>
    </lineage>
</organism>
<evidence type="ECO:0000313" key="2">
    <source>
        <dbReference type="Proteomes" id="UP000813461"/>
    </source>
</evidence>
<dbReference type="AlphaFoldDB" id="A0A8K0RCA8"/>
<accession>A0A8K0RCA8</accession>